<dbReference type="InterPro" id="IPR023406">
    <property type="entry name" value="Topo_IA_AS"/>
</dbReference>
<dbReference type="InterPro" id="IPR013824">
    <property type="entry name" value="Topo_IA_cen_sub1"/>
</dbReference>
<dbReference type="PROSITE" id="PS50880">
    <property type="entry name" value="TOPRIM"/>
    <property type="match status" value="1"/>
</dbReference>
<dbReference type="AlphaFoldDB" id="A0A1H0DKY5"/>
<comment type="catalytic activity">
    <reaction evidence="1 10">
        <text>ATP-independent breakage of single-stranded DNA, followed by passage and rejoining.</text>
        <dbReference type="EC" id="5.6.2.1"/>
    </reaction>
</comment>
<dbReference type="InterPro" id="IPR005733">
    <property type="entry name" value="TopoI_bac-type"/>
</dbReference>
<feature type="site" description="Interaction with DNA" evidence="10">
    <location>
        <position position="34"/>
    </location>
</feature>
<evidence type="ECO:0000256" key="8">
    <source>
        <dbReference type="ARBA" id="ARBA00023125"/>
    </source>
</evidence>
<feature type="site" description="Interaction with DNA" evidence="10">
    <location>
        <position position="141"/>
    </location>
</feature>
<feature type="region of interest" description="Interaction with DNA" evidence="10">
    <location>
        <begin position="164"/>
        <end position="169"/>
    </location>
</feature>
<feature type="active site" description="O-(5'-phospho-DNA)-tyrosine intermediate" evidence="10">
    <location>
        <position position="300"/>
    </location>
</feature>
<dbReference type="SMART" id="SM00436">
    <property type="entry name" value="TOP1Bc"/>
    <property type="match status" value="1"/>
</dbReference>
<accession>A0A1H0DKY5</accession>
<protein>
    <recommendedName>
        <fullName evidence="10">DNA topoisomerase 1</fullName>
        <ecNumber evidence="10">5.6.2.1</ecNumber>
    </recommendedName>
    <alternativeName>
        <fullName evidence="10">DNA topoisomerase I</fullName>
    </alternativeName>
</protein>
<dbReference type="OrthoDB" id="9804262at2"/>
<feature type="site" description="Interaction with DNA" evidence="10">
    <location>
        <position position="149"/>
    </location>
</feature>
<keyword evidence="5" id="KW-0862">Zinc</keyword>
<dbReference type="GO" id="GO:0003917">
    <property type="term" value="F:DNA topoisomerase type I (single strand cut, ATP-independent) activity"/>
    <property type="evidence" value="ECO:0007669"/>
    <property type="project" value="UniProtKB-UniRule"/>
</dbReference>
<dbReference type="HAMAP" id="MF_00952">
    <property type="entry name" value="Topoisom_1_prok"/>
    <property type="match status" value="1"/>
</dbReference>
<evidence type="ECO:0000313" key="14">
    <source>
        <dbReference type="Proteomes" id="UP000199182"/>
    </source>
</evidence>
<evidence type="ECO:0000256" key="7">
    <source>
        <dbReference type="ARBA" id="ARBA00023029"/>
    </source>
</evidence>
<dbReference type="InterPro" id="IPR006171">
    <property type="entry name" value="TOPRIM_dom"/>
</dbReference>
<evidence type="ECO:0000256" key="9">
    <source>
        <dbReference type="ARBA" id="ARBA00023235"/>
    </source>
</evidence>
<evidence type="ECO:0000313" key="13">
    <source>
        <dbReference type="EMBL" id="SDN70792.1"/>
    </source>
</evidence>
<proteinExistence type="inferred from homology"/>
<sequence>MANSNLVIVESPAKAKTIKKYLGSGFEVVASMGHIRDLPKSKMGVDIEHHFEPKYVDIKGKEDLIKSLKKAAQASDAVYLATDPDREGEAISWHLAHLLNLNPADTNRITFNEITKTGVKAGMAAPRAIDIDLVNAQQARRILDRVVGYKLSPFLWRKVRRGLSAGRVQSVAVRLIVDREDEIRAFKTEEYWTIDAKLSANGQRKMFPAKFYGKNKKIEIKNKEQADSILNELKGCRFVVGAVKTGVRKKSPAPPFTTSTMQQEASRKLGFQARRTMKAAQELYEGVEVEGYGAVGLITYMRTDSLRVSKEAQDDAAQYIEQRYGKKYLPDSPRVYKTKNNAQDAHEAIRPSMPSLTPEQVKSSLTGDQYKLYKLIWERFIASQMATALLDTVAADILANDYVFKASGFSVKFDGFTVLYEEGRDEEDEDNTALPPLKQGEELKERALEPNQHFTQPPARYTEASLIKALEENGIGRPSTYSPTITTILQRGYVEREAKSLKPTALGEVTTNLMKDHFKKIVDAEFTASMEKNLDLVETGEREWVSILDEFYGDFADTLATAEKEMEGTRVKVPDEETDVVCELCGRKMVIKTGRFGKFLACPGFPECKNTKKIVQETGGVCPLCNGRILSKKSKKGKVYFGCEHNPKCAFMTWDEPTKEFCPQCGSTLLKKGGKNGRIYCSKEGCGFEKPLPSKKDEQE</sequence>
<dbReference type="NCBIfam" id="TIGR01051">
    <property type="entry name" value="topA_bact"/>
    <property type="match status" value="1"/>
</dbReference>
<evidence type="ECO:0000256" key="2">
    <source>
        <dbReference type="ARBA" id="ARBA00009446"/>
    </source>
</evidence>
<dbReference type="InterPro" id="IPR023405">
    <property type="entry name" value="Topo_IA_core_domain"/>
</dbReference>
<organism evidence="13 14">
    <name type="scientific">Acetanaerobacterium elongatum</name>
    <dbReference type="NCBI Taxonomy" id="258515"/>
    <lineage>
        <taxon>Bacteria</taxon>
        <taxon>Bacillati</taxon>
        <taxon>Bacillota</taxon>
        <taxon>Clostridia</taxon>
        <taxon>Eubacteriales</taxon>
        <taxon>Oscillospiraceae</taxon>
        <taxon>Acetanaerobacterium</taxon>
    </lineage>
</organism>
<dbReference type="STRING" id="258515.SAMN05192585_12916"/>
<dbReference type="CDD" id="cd00186">
    <property type="entry name" value="TOP1Ac"/>
    <property type="match status" value="1"/>
</dbReference>
<feature type="site" description="Interaction with DNA" evidence="10">
    <location>
        <position position="156"/>
    </location>
</feature>
<dbReference type="PRINTS" id="PR00417">
    <property type="entry name" value="PRTPISMRASEI"/>
</dbReference>
<feature type="domain" description="Toprim" evidence="11">
    <location>
        <begin position="4"/>
        <end position="114"/>
    </location>
</feature>
<dbReference type="Proteomes" id="UP000199182">
    <property type="component" value="Unassembled WGS sequence"/>
</dbReference>
<feature type="domain" description="Topo IA-type catalytic" evidence="12">
    <location>
        <begin position="130"/>
        <end position="559"/>
    </location>
</feature>
<dbReference type="GO" id="GO:0005694">
    <property type="term" value="C:chromosome"/>
    <property type="evidence" value="ECO:0007669"/>
    <property type="project" value="InterPro"/>
</dbReference>
<feature type="site" description="Interaction with DNA" evidence="10">
    <location>
        <position position="491"/>
    </location>
</feature>
<reference evidence="13 14" key="1">
    <citation type="submission" date="2016-10" db="EMBL/GenBank/DDBJ databases">
        <authorList>
            <person name="de Groot N.N."/>
        </authorList>
    </citation>
    <scope>NUCLEOTIDE SEQUENCE [LARGE SCALE GENOMIC DNA]</scope>
    <source>
        <strain evidence="13 14">CGMCC 1.5012</strain>
    </source>
</reference>
<dbReference type="Pfam" id="PF01751">
    <property type="entry name" value="Toprim"/>
    <property type="match status" value="1"/>
</dbReference>
<keyword evidence="4" id="KW-0863">Zinc-finger</keyword>
<comment type="similarity">
    <text evidence="2 10">Belongs to the type IA topoisomerase family.</text>
</comment>
<keyword evidence="3" id="KW-0479">Metal-binding</keyword>
<dbReference type="InterPro" id="IPR000380">
    <property type="entry name" value="Topo_IA"/>
</dbReference>
<dbReference type="CDD" id="cd03363">
    <property type="entry name" value="TOPRIM_TopoIA_TopoI"/>
    <property type="match status" value="1"/>
</dbReference>
<dbReference type="Gene3D" id="2.70.20.10">
    <property type="entry name" value="Topoisomerase I, domain 3"/>
    <property type="match status" value="1"/>
</dbReference>
<dbReference type="PANTHER" id="PTHR42785:SF1">
    <property type="entry name" value="DNA TOPOISOMERASE"/>
    <property type="match status" value="1"/>
</dbReference>
<feature type="site" description="Interaction with DNA" evidence="10">
    <location>
        <position position="144"/>
    </location>
</feature>
<dbReference type="Pfam" id="PF01131">
    <property type="entry name" value="Topoisom_bac"/>
    <property type="match status" value="1"/>
</dbReference>
<dbReference type="RefSeq" id="WP_092641775.1">
    <property type="nucleotide sequence ID" value="NZ_FNID01000029.1"/>
</dbReference>
<dbReference type="EC" id="5.6.2.1" evidence="10"/>
<keyword evidence="7 10" id="KW-0799">Topoisomerase</keyword>
<feature type="site" description="Interaction with DNA" evidence="10">
    <location>
        <position position="140"/>
    </location>
</feature>
<evidence type="ECO:0000256" key="6">
    <source>
        <dbReference type="ARBA" id="ARBA00022842"/>
    </source>
</evidence>
<dbReference type="InterPro" id="IPR028612">
    <property type="entry name" value="Topoisom_1_IA"/>
</dbReference>
<dbReference type="InterPro" id="IPR013498">
    <property type="entry name" value="Topo_IA_Znf"/>
</dbReference>
<keyword evidence="8 10" id="KW-0238">DNA-binding</keyword>
<evidence type="ECO:0000259" key="12">
    <source>
        <dbReference type="PROSITE" id="PS52039"/>
    </source>
</evidence>
<dbReference type="PROSITE" id="PS00396">
    <property type="entry name" value="TOPO_IA_1"/>
    <property type="match status" value="1"/>
</dbReference>
<dbReference type="GO" id="GO:0006265">
    <property type="term" value="P:DNA topological change"/>
    <property type="evidence" value="ECO:0007669"/>
    <property type="project" value="UniProtKB-UniRule"/>
</dbReference>
<dbReference type="Gene3D" id="3.30.65.10">
    <property type="entry name" value="Bacterial Topoisomerase I, domain 1"/>
    <property type="match status" value="1"/>
</dbReference>
<dbReference type="InterPro" id="IPR013497">
    <property type="entry name" value="Topo_IA_cen"/>
</dbReference>
<evidence type="ECO:0000259" key="11">
    <source>
        <dbReference type="PROSITE" id="PS50880"/>
    </source>
</evidence>
<name>A0A1H0DKY5_9FIRM</name>
<dbReference type="InterPro" id="IPR013826">
    <property type="entry name" value="Topo_IA_cen_sub3"/>
</dbReference>
<feature type="site" description="Interaction with DNA" evidence="10">
    <location>
        <position position="302"/>
    </location>
</feature>
<dbReference type="PANTHER" id="PTHR42785">
    <property type="entry name" value="DNA TOPOISOMERASE, TYPE IA, CORE"/>
    <property type="match status" value="1"/>
</dbReference>
<gene>
    <name evidence="10" type="primary">topA</name>
    <name evidence="13" type="ORF">SAMN05192585_12916</name>
</gene>
<dbReference type="Gene3D" id="3.40.50.140">
    <property type="match status" value="1"/>
</dbReference>
<comment type="function">
    <text evidence="10">Releases the supercoiling and torsional tension of DNA, which is introduced during the DNA replication and transcription, by transiently cleaving and rejoining one strand of the DNA duplex. Introduces a single-strand break via transesterification at a target site in duplex DNA. The scissile phosphodiester is attacked by the catalytic tyrosine of the enzyme, resulting in the formation of a DNA-(5'-phosphotyrosyl)-enzyme intermediate and the expulsion of a 3'-OH DNA strand. The free DNA strand then undergoes passage around the unbroken strand, thus removing DNA supercoils. Finally, in the religation step, the DNA 3'-OH attacks the covalent intermediate to expel the active-site tyrosine and restore the DNA phosphodiester backbone.</text>
</comment>
<dbReference type="InterPro" id="IPR003601">
    <property type="entry name" value="Topo_IA_2"/>
</dbReference>
<keyword evidence="14" id="KW-1185">Reference proteome</keyword>
<dbReference type="InterPro" id="IPR034149">
    <property type="entry name" value="TOPRIM_TopoI"/>
</dbReference>
<evidence type="ECO:0000256" key="3">
    <source>
        <dbReference type="ARBA" id="ARBA00022723"/>
    </source>
</evidence>
<dbReference type="Pfam" id="PF01396">
    <property type="entry name" value="Zn_ribbon_Top1"/>
    <property type="match status" value="3"/>
</dbReference>
<comment type="subunit">
    <text evidence="10">Monomer.</text>
</comment>
<keyword evidence="6" id="KW-0460">Magnesium</keyword>
<evidence type="ECO:0000256" key="5">
    <source>
        <dbReference type="ARBA" id="ARBA00022833"/>
    </source>
</evidence>
<evidence type="ECO:0000256" key="4">
    <source>
        <dbReference type="ARBA" id="ARBA00022771"/>
    </source>
</evidence>
<dbReference type="GO" id="GO:0003677">
    <property type="term" value="F:DNA binding"/>
    <property type="evidence" value="ECO:0007669"/>
    <property type="project" value="UniProtKB-KW"/>
</dbReference>
<dbReference type="PROSITE" id="PS52039">
    <property type="entry name" value="TOPO_IA_2"/>
    <property type="match status" value="1"/>
</dbReference>
<dbReference type="SMART" id="SM00493">
    <property type="entry name" value="TOPRIM"/>
    <property type="match status" value="1"/>
</dbReference>
<dbReference type="Gene3D" id="1.10.290.10">
    <property type="entry name" value="Topoisomerase I, domain 4"/>
    <property type="match status" value="1"/>
</dbReference>
<dbReference type="InterPro" id="IPR013825">
    <property type="entry name" value="Topo_IA_cen_sub2"/>
</dbReference>
<dbReference type="InterPro" id="IPR003602">
    <property type="entry name" value="Topo_IA_DNA-bd_dom"/>
</dbReference>
<dbReference type="GO" id="GO:0008270">
    <property type="term" value="F:zinc ion binding"/>
    <property type="evidence" value="ECO:0007669"/>
    <property type="project" value="UniProtKB-KW"/>
</dbReference>
<keyword evidence="9 10" id="KW-0413">Isomerase</keyword>
<dbReference type="Gene3D" id="1.10.460.10">
    <property type="entry name" value="Topoisomerase I, domain 2"/>
    <property type="match status" value="1"/>
</dbReference>
<evidence type="ECO:0000256" key="1">
    <source>
        <dbReference type="ARBA" id="ARBA00000213"/>
    </source>
</evidence>
<dbReference type="EMBL" id="FNID01000029">
    <property type="protein sequence ID" value="SDN70792.1"/>
    <property type="molecule type" value="Genomic_DNA"/>
</dbReference>
<dbReference type="SUPFAM" id="SSF56712">
    <property type="entry name" value="Prokaryotic type I DNA topoisomerase"/>
    <property type="match status" value="1"/>
</dbReference>
<dbReference type="SUPFAM" id="SSF57783">
    <property type="entry name" value="Zinc beta-ribbon"/>
    <property type="match status" value="1"/>
</dbReference>
<dbReference type="SMART" id="SM00437">
    <property type="entry name" value="TOP1Ac"/>
    <property type="match status" value="1"/>
</dbReference>
<evidence type="ECO:0000256" key="10">
    <source>
        <dbReference type="HAMAP-Rule" id="MF_00952"/>
    </source>
</evidence>